<feature type="compositionally biased region" description="Polar residues" evidence="8">
    <location>
        <begin position="51"/>
        <end position="61"/>
    </location>
</feature>
<comment type="similarity">
    <text evidence="2">Belongs to the peptidase A22B family.</text>
</comment>
<dbReference type="InterPro" id="IPR006639">
    <property type="entry name" value="Preselin/SPP"/>
</dbReference>
<gene>
    <name evidence="10" type="ORF">EJ08DRAFT_68782</name>
</gene>
<feature type="transmembrane region" description="Helical" evidence="9">
    <location>
        <begin position="122"/>
        <end position="140"/>
    </location>
</feature>
<keyword evidence="7 9" id="KW-0472">Membrane</keyword>
<feature type="compositionally biased region" description="Acidic residues" evidence="8">
    <location>
        <begin position="68"/>
        <end position="79"/>
    </location>
</feature>
<evidence type="ECO:0000313" key="11">
    <source>
        <dbReference type="Proteomes" id="UP000800235"/>
    </source>
</evidence>
<feature type="region of interest" description="Disordered" evidence="8">
    <location>
        <begin position="486"/>
        <end position="518"/>
    </location>
</feature>
<accession>A0A9P4NER6</accession>
<feature type="transmembrane region" description="Helical" evidence="9">
    <location>
        <begin position="92"/>
        <end position="110"/>
    </location>
</feature>
<reference evidence="10" key="1">
    <citation type="journal article" date="2020" name="Stud. Mycol.">
        <title>101 Dothideomycetes genomes: a test case for predicting lifestyles and emergence of pathogens.</title>
        <authorList>
            <person name="Haridas S."/>
            <person name="Albert R."/>
            <person name="Binder M."/>
            <person name="Bloem J."/>
            <person name="Labutti K."/>
            <person name="Salamov A."/>
            <person name="Andreopoulos B."/>
            <person name="Baker S."/>
            <person name="Barry K."/>
            <person name="Bills G."/>
            <person name="Bluhm B."/>
            <person name="Cannon C."/>
            <person name="Castanera R."/>
            <person name="Culley D."/>
            <person name="Daum C."/>
            <person name="Ezra D."/>
            <person name="Gonzalez J."/>
            <person name="Henrissat B."/>
            <person name="Kuo A."/>
            <person name="Liang C."/>
            <person name="Lipzen A."/>
            <person name="Lutzoni F."/>
            <person name="Magnuson J."/>
            <person name="Mondo S."/>
            <person name="Nolan M."/>
            <person name="Ohm R."/>
            <person name="Pangilinan J."/>
            <person name="Park H.-J."/>
            <person name="Ramirez L."/>
            <person name="Alfaro M."/>
            <person name="Sun H."/>
            <person name="Tritt A."/>
            <person name="Yoshinaga Y."/>
            <person name="Zwiers L.-H."/>
            <person name="Turgeon B."/>
            <person name="Goodwin S."/>
            <person name="Spatafora J."/>
            <person name="Crous P."/>
            <person name="Grigoriev I."/>
        </authorList>
    </citation>
    <scope>NUCLEOTIDE SEQUENCE</scope>
    <source>
        <strain evidence="10">CBS 130266</strain>
    </source>
</reference>
<dbReference type="GO" id="GO:0042500">
    <property type="term" value="F:aspartic endopeptidase activity, intramembrane cleaving"/>
    <property type="evidence" value="ECO:0007669"/>
    <property type="project" value="InterPro"/>
</dbReference>
<dbReference type="InterPro" id="IPR007369">
    <property type="entry name" value="Peptidase_A22B_SPP"/>
</dbReference>
<keyword evidence="4" id="KW-0378">Hydrolase</keyword>
<dbReference type="EMBL" id="MU007133">
    <property type="protein sequence ID" value="KAF2418008.1"/>
    <property type="molecule type" value="Genomic_DNA"/>
</dbReference>
<evidence type="ECO:0000256" key="6">
    <source>
        <dbReference type="ARBA" id="ARBA00022989"/>
    </source>
</evidence>
<feature type="compositionally biased region" description="Basic and acidic residues" evidence="8">
    <location>
        <begin position="580"/>
        <end position="593"/>
    </location>
</feature>
<dbReference type="AlphaFoldDB" id="A0A9P4NER6"/>
<dbReference type="Proteomes" id="UP000800235">
    <property type="component" value="Unassembled WGS sequence"/>
</dbReference>
<proteinExistence type="inferred from homology"/>
<dbReference type="SMART" id="SM00730">
    <property type="entry name" value="PSN"/>
    <property type="match status" value="1"/>
</dbReference>
<feature type="compositionally biased region" description="Basic and acidic residues" evidence="8">
    <location>
        <begin position="495"/>
        <end position="518"/>
    </location>
</feature>
<feature type="region of interest" description="Disordered" evidence="8">
    <location>
        <begin position="580"/>
        <end position="612"/>
    </location>
</feature>
<evidence type="ECO:0000256" key="9">
    <source>
        <dbReference type="SAM" id="Phobius"/>
    </source>
</evidence>
<evidence type="ECO:0000313" key="10">
    <source>
        <dbReference type="EMBL" id="KAF2418008.1"/>
    </source>
</evidence>
<comment type="caution">
    <text evidence="10">The sequence shown here is derived from an EMBL/GenBank/DDBJ whole genome shotgun (WGS) entry which is preliminary data.</text>
</comment>
<name>A0A9P4NER6_9PEZI</name>
<evidence type="ECO:0000256" key="7">
    <source>
        <dbReference type="ARBA" id="ARBA00023136"/>
    </source>
</evidence>
<keyword evidence="6 9" id="KW-1133">Transmembrane helix</keyword>
<dbReference type="PANTHER" id="PTHR12174:SF23">
    <property type="entry name" value="MINOR HISTOCOMPATIBILITY ANTIGEN H13"/>
    <property type="match status" value="1"/>
</dbReference>
<feature type="transmembrane region" description="Helical" evidence="9">
    <location>
        <begin position="333"/>
        <end position="352"/>
    </location>
</feature>
<feature type="transmembrane region" description="Helical" evidence="9">
    <location>
        <begin position="425"/>
        <end position="447"/>
    </location>
</feature>
<protein>
    <recommendedName>
        <fullName evidence="12">Signal peptide peptidase</fullName>
    </recommendedName>
</protein>
<dbReference type="PANTHER" id="PTHR12174">
    <property type="entry name" value="SIGNAL PEPTIDE PEPTIDASE"/>
    <property type="match status" value="1"/>
</dbReference>
<feature type="region of interest" description="Disordered" evidence="8">
    <location>
        <begin position="530"/>
        <end position="560"/>
    </location>
</feature>
<keyword evidence="5" id="KW-0256">Endoplasmic reticulum</keyword>
<organism evidence="10 11">
    <name type="scientific">Tothia fuscella</name>
    <dbReference type="NCBI Taxonomy" id="1048955"/>
    <lineage>
        <taxon>Eukaryota</taxon>
        <taxon>Fungi</taxon>
        <taxon>Dikarya</taxon>
        <taxon>Ascomycota</taxon>
        <taxon>Pezizomycotina</taxon>
        <taxon>Dothideomycetes</taxon>
        <taxon>Pleosporomycetidae</taxon>
        <taxon>Venturiales</taxon>
        <taxon>Cylindrosympodiaceae</taxon>
        <taxon>Tothia</taxon>
    </lineage>
</organism>
<sequence>MSEPGPVAEFIGRIAYTFTKYQPFLTTEIHIILAALFPIVAAAHASLSRPSSAAAKSQSPTKSRDDASTSDDDEEEEEDSFQRMEAFSRSDALWMPLLAGLVLTGLYFLIKYLKDLEMLNKVLNWYFSTVGLFSVCKLLADTMQFAHSFVFPKWYKDEEGVWHVDSKKGKTIRVVEGEGDAKSRSSPLPGVLAKLPLPAHVNRFLWAVRSIPSKKLSFKFYLHSVAAFRTHLGLYGILGTLLGTAATGYYNFVDKPWWLTNLMGWSFSYTSLQLMSPTTFDTGSLILVGLFFYDIFMVFYTPMMVTVAKSLDVPIKLIIPRAENPNKPGIPQYSMLGLGDIVLPGMMIGLALRYDLYRHYLQQQKHSSPAEETATKDASPEVTTTKAKYIPPGNYWSSKLWTSSLFGLPSSLPAPVQTGSFRKTYFWTSIIGYIVGMITTLVVMQWFQHAQPALLYLVPGVLIPLWGSAWIRGDLKEMWTFTEAEEESLQTTDSDGEKKDRKESRSNKSMFSEEKSKANEAKILKSLSKMVQHGESEDDGEEVEGTVDPKAKGPKLENQFKRDKRNDLIYFAIGWHAPLKNKEEKKKKTEAKHAVSRSVSEAEPPTKRLRTA</sequence>
<evidence type="ECO:0000256" key="2">
    <source>
        <dbReference type="ARBA" id="ARBA00006859"/>
    </source>
</evidence>
<feature type="compositionally biased region" description="Basic and acidic residues" evidence="8">
    <location>
        <begin position="547"/>
        <end position="560"/>
    </location>
</feature>
<evidence type="ECO:0000256" key="1">
    <source>
        <dbReference type="ARBA" id="ARBA00004477"/>
    </source>
</evidence>
<evidence type="ECO:0000256" key="5">
    <source>
        <dbReference type="ARBA" id="ARBA00022824"/>
    </source>
</evidence>
<keyword evidence="3 9" id="KW-0812">Transmembrane</keyword>
<evidence type="ECO:0000256" key="8">
    <source>
        <dbReference type="SAM" id="MobiDB-lite"/>
    </source>
</evidence>
<comment type="subcellular location">
    <subcellularLocation>
        <location evidence="1">Endoplasmic reticulum membrane</location>
        <topology evidence="1">Multi-pass membrane protein</topology>
    </subcellularLocation>
</comment>
<feature type="transmembrane region" description="Helical" evidence="9">
    <location>
        <begin position="232"/>
        <end position="250"/>
    </location>
</feature>
<dbReference type="GO" id="GO:0098554">
    <property type="term" value="C:cytoplasmic side of endoplasmic reticulum membrane"/>
    <property type="evidence" value="ECO:0007669"/>
    <property type="project" value="TreeGrafter"/>
</dbReference>
<evidence type="ECO:0000256" key="3">
    <source>
        <dbReference type="ARBA" id="ARBA00022692"/>
    </source>
</evidence>
<dbReference type="GO" id="GO:0098553">
    <property type="term" value="C:lumenal side of endoplasmic reticulum membrane"/>
    <property type="evidence" value="ECO:0007669"/>
    <property type="project" value="TreeGrafter"/>
</dbReference>
<feature type="transmembrane region" description="Helical" evidence="9">
    <location>
        <begin position="29"/>
        <end position="47"/>
    </location>
</feature>
<feature type="region of interest" description="Disordered" evidence="8">
    <location>
        <begin position="51"/>
        <end position="81"/>
    </location>
</feature>
<feature type="transmembrane region" description="Helical" evidence="9">
    <location>
        <begin position="284"/>
        <end position="303"/>
    </location>
</feature>
<dbReference type="GO" id="GO:0033619">
    <property type="term" value="P:membrane protein proteolysis"/>
    <property type="evidence" value="ECO:0007669"/>
    <property type="project" value="TreeGrafter"/>
</dbReference>
<dbReference type="GO" id="GO:0006465">
    <property type="term" value="P:signal peptide processing"/>
    <property type="evidence" value="ECO:0007669"/>
    <property type="project" value="TreeGrafter"/>
</dbReference>
<dbReference type="OrthoDB" id="29661at2759"/>
<feature type="compositionally biased region" description="Acidic residues" evidence="8">
    <location>
        <begin position="536"/>
        <end position="545"/>
    </location>
</feature>
<dbReference type="Pfam" id="PF04258">
    <property type="entry name" value="Peptidase_A22B"/>
    <property type="match status" value="1"/>
</dbReference>
<keyword evidence="11" id="KW-1185">Reference proteome</keyword>
<evidence type="ECO:0000256" key="4">
    <source>
        <dbReference type="ARBA" id="ARBA00022801"/>
    </source>
</evidence>
<feature type="transmembrane region" description="Helical" evidence="9">
    <location>
        <begin position="453"/>
        <end position="471"/>
    </location>
</feature>
<evidence type="ECO:0008006" key="12">
    <source>
        <dbReference type="Google" id="ProtNLM"/>
    </source>
</evidence>